<feature type="region of interest" description="Disordered" evidence="1">
    <location>
        <begin position="222"/>
        <end position="362"/>
    </location>
</feature>
<feature type="compositionally biased region" description="Low complexity" evidence="1">
    <location>
        <begin position="259"/>
        <end position="270"/>
    </location>
</feature>
<feature type="compositionally biased region" description="Polar residues" evidence="1">
    <location>
        <begin position="13"/>
        <end position="42"/>
    </location>
</feature>
<dbReference type="PANTHER" id="PTHR10845:SF267">
    <property type="entry name" value="REGULATOR OF G PROTEIN SIGNALING DOMAIN PROTEIN (AFU_ORTHOLOGUE AFUA_6G06860)"/>
    <property type="match status" value="1"/>
</dbReference>
<dbReference type="SMART" id="SM00315">
    <property type="entry name" value="RGS"/>
    <property type="match status" value="1"/>
</dbReference>
<dbReference type="SUPFAM" id="SSF48097">
    <property type="entry name" value="Regulator of G-protein signaling, RGS"/>
    <property type="match status" value="1"/>
</dbReference>
<comment type="caution">
    <text evidence="3">The sequence shown here is derived from an EMBL/GenBank/DDBJ whole genome shotgun (WGS) entry which is preliminary data.</text>
</comment>
<evidence type="ECO:0000313" key="3">
    <source>
        <dbReference type="EMBL" id="KAF2420582.1"/>
    </source>
</evidence>
<feature type="compositionally biased region" description="Polar residues" evidence="1">
    <location>
        <begin position="350"/>
        <end position="362"/>
    </location>
</feature>
<feature type="compositionally biased region" description="Low complexity" evidence="1">
    <location>
        <begin position="298"/>
        <end position="315"/>
    </location>
</feature>
<dbReference type="InterPro" id="IPR044926">
    <property type="entry name" value="RGS_subdomain_2"/>
</dbReference>
<organism evidence="3 4">
    <name type="scientific">Tothia fuscella</name>
    <dbReference type="NCBI Taxonomy" id="1048955"/>
    <lineage>
        <taxon>Eukaryota</taxon>
        <taxon>Fungi</taxon>
        <taxon>Dikarya</taxon>
        <taxon>Ascomycota</taxon>
        <taxon>Pezizomycotina</taxon>
        <taxon>Dothideomycetes</taxon>
        <taxon>Pleosporomycetidae</taxon>
        <taxon>Venturiales</taxon>
        <taxon>Cylindrosympodiaceae</taxon>
        <taxon>Tothia</taxon>
    </lineage>
</organism>
<proteinExistence type="predicted"/>
<feature type="region of interest" description="Disordered" evidence="1">
    <location>
        <begin position="1"/>
        <end position="47"/>
    </location>
</feature>
<evidence type="ECO:0000259" key="2">
    <source>
        <dbReference type="PROSITE" id="PS50132"/>
    </source>
</evidence>
<evidence type="ECO:0000256" key="1">
    <source>
        <dbReference type="SAM" id="MobiDB-lite"/>
    </source>
</evidence>
<sequence>MSTRKSIRPSLKVKTNSPSIVSSPTLSQEFSDCKENSQSVSEISDDKPAEMTEFINIPSRPLSVAIPRQPFGATGPYCPRRPNLSAILNNTSPSPWTLSAFMAYLSQNHCLETLEFTMDASRYRKHYNKMASRSTGGQLVAGSEECAYVQSLWSKLLEAYIVPNGPREVNIPSEVRDSLIQQSNADIPPRPDSLDIAVQKVYELMEESVLVPFLNSFYPQTAQPDSAHTSNEDLPHSAYPGGSSYDDRTMYRRSRRIQRSSPPLSQSIPISAPPIPNRASAPSSFSQFARTLSHSARHISQSSSGSQSARPTSQSPADMSAGGLTDDTSASSPSAIGEPMTPPTTPPQCDYQSPHASSPLNMSLTANYGARSKSEIGAWKKVRSSFGFRKKSGSLREEEVDQATGHLV</sequence>
<dbReference type="Pfam" id="PF00615">
    <property type="entry name" value="RGS"/>
    <property type="match status" value="1"/>
</dbReference>
<dbReference type="OrthoDB" id="10266999at2759"/>
<dbReference type="PANTHER" id="PTHR10845">
    <property type="entry name" value="REGULATOR OF G PROTEIN SIGNALING"/>
    <property type="match status" value="1"/>
</dbReference>
<dbReference type="PROSITE" id="PS50132">
    <property type="entry name" value="RGS"/>
    <property type="match status" value="1"/>
</dbReference>
<name>A0A9P4NGU9_9PEZI</name>
<keyword evidence="4" id="KW-1185">Reference proteome</keyword>
<dbReference type="InterPro" id="IPR016137">
    <property type="entry name" value="RGS"/>
</dbReference>
<dbReference type="EMBL" id="MU007108">
    <property type="protein sequence ID" value="KAF2420582.1"/>
    <property type="molecule type" value="Genomic_DNA"/>
</dbReference>
<feature type="domain" description="RGS" evidence="2">
    <location>
        <begin position="101"/>
        <end position="218"/>
    </location>
</feature>
<dbReference type="InterPro" id="IPR036305">
    <property type="entry name" value="RGS_sf"/>
</dbReference>
<reference evidence="3" key="1">
    <citation type="journal article" date="2020" name="Stud. Mycol.">
        <title>101 Dothideomycetes genomes: a test case for predicting lifestyles and emergence of pathogens.</title>
        <authorList>
            <person name="Haridas S."/>
            <person name="Albert R."/>
            <person name="Binder M."/>
            <person name="Bloem J."/>
            <person name="Labutti K."/>
            <person name="Salamov A."/>
            <person name="Andreopoulos B."/>
            <person name="Baker S."/>
            <person name="Barry K."/>
            <person name="Bills G."/>
            <person name="Bluhm B."/>
            <person name="Cannon C."/>
            <person name="Castanera R."/>
            <person name="Culley D."/>
            <person name="Daum C."/>
            <person name="Ezra D."/>
            <person name="Gonzalez J."/>
            <person name="Henrissat B."/>
            <person name="Kuo A."/>
            <person name="Liang C."/>
            <person name="Lipzen A."/>
            <person name="Lutzoni F."/>
            <person name="Magnuson J."/>
            <person name="Mondo S."/>
            <person name="Nolan M."/>
            <person name="Ohm R."/>
            <person name="Pangilinan J."/>
            <person name="Park H.-J."/>
            <person name="Ramirez L."/>
            <person name="Alfaro M."/>
            <person name="Sun H."/>
            <person name="Tritt A."/>
            <person name="Yoshinaga Y."/>
            <person name="Zwiers L.-H."/>
            <person name="Turgeon B."/>
            <person name="Goodwin S."/>
            <person name="Spatafora J."/>
            <person name="Crous P."/>
            <person name="Grigoriev I."/>
        </authorList>
    </citation>
    <scope>NUCLEOTIDE SEQUENCE</scope>
    <source>
        <strain evidence="3">CBS 130266</strain>
    </source>
</reference>
<accession>A0A9P4NGU9</accession>
<dbReference type="AlphaFoldDB" id="A0A9P4NGU9"/>
<dbReference type="Gene3D" id="1.10.167.10">
    <property type="entry name" value="Regulator of G-protein Signalling 4, domain 2"/>
    <property type="match status" value="1"/>
</dbReference>
<dbReference type="Proteomes" id="UP000800235">
    <property type="component" value="Unassembled WGS sequence"/>
</dbReference>
<dbReference type="CDD" id="cd07440">
    <property type="entry name" value="RGS"/>
    <property type="match status" value="1"/>
</dbReference>
<evidence type="ECO:0000313" key="4">
    <source>
        <dbReference type="Proteomes" id="UP000800235"/>
    </source>
</evidence>
<gene>
    <name evidence="3" type="ORF">EJ08DRAFT_598261</name>
</gene>
<protein>
    <submittedName>
        <fullName evidence="3">Regulator of G protein signaling superfamily</fullName>
    </submittedName>
</protein>